<reference evidence="1" key="1">
    <citation type="journal article" date="2022" name="Front. Genet.">
        <title>Chromosome-Scale Assembly of the Dendrobium nobile Genome Provides Insights Into the Molecular Mechanism of the Biosynthesis of the Medicinal Active Ingredient of Dendrobium.</title>
        <authorList>
            <person name="Xu Q."/>
            <person name="Niu S.-C."/>
            <person name="Li K.-L."/>
            <person name="Zheng P.-J."/>
            <person name="Zhang X.-J."/>
            <person name="Jia Y."/>
            <person name="Liu Y."/>
            <person name="Niu Y.-X."/>
            <person name="Yu L.-H."/>
            <person name="Chen D.-F."/>
            <person name="Zhang G.-Q."/>
        </authorList>
    </citation>
    <scope>NUCLEOTIDE SEQUENCE</scope>
    <source>
        <tissue evidence="1">Leaf</tissue>
    </source>
</reference>
<sequence length="118" mass="13309">MRQLSGRIRCFSNTFPILLLLLNLAAYKLVSKIWPFLNQEEALDFWKKKTERAVPGVLQTGSIGRRVRFTKIRGGSLRNNGGAVCPKYEGERDVGAGLNWSRCSLGLAQISFDFNFKV</sequence>
<organism evidence="1 2">
    <name type="scientific">Dendrobium nobile</name>
    <name type="common">Orchid</name>
    <dbReference type="NCBI Taxonomy" id="94219"/>
    <lineage>
        <taxon>Eukaryota</taxon>
        <taxon>Viridiplantae</taxon>
        <taxon>Streptophyta</taxon>
        <taxon>Embryophyta</taxon>
        <taxon>Tracheophyta</taxon>
        <taxon>Spermatophyta</taxon>
        <taxon>Magnoliopsida</taxon>
        <taxon>Liliopsida</taxon>
        <taxon>Asparagales</taxon>
        <taxon>Orchidaceae</taxon>
        <taxon>Epidendroideae</taxon>
        <taxon>Malaxideae</taxon>
        <taxon>Dendrobiinae</taxon>
        <taxon>Dendrobium</taxon>
    </lineage>
</organism>
<dbReference type="Proteomes" id="UP000829196">
    <property type="component" value="Unassembled WGS sequence"/>
</dbReference>
<comment type="caution">
    <text evidence="1">The sequence shown here is derived from an EMBL/GenBank/DDBJ whole genome shotgun (WGS) entry which is preliminary data.</text>
</comment>
<evidence type="ECO:0000313" key="2">
    <source>
        <dbReference type="Proteomes" id="UP000829196"/>
    </source>
</evidence>
<evidence type="ECO:0000313" key="1">
    <source>
        <dbReference type="EMBL" id="KAI0522426.1"/>
    </source>
</evidence>
<dbReference type="EMBL" id="JAGYWB010000005">
    <property type="protein sequence ID" value="KAI0522426.1"/>
    <property type="molecule type" value="Genomic_DNA"/>
</dbReference>
<protein>
    <submittedName>
        <fullName evidence="1">Uncharacterized protein</fullName>
    </submittedName>
</protein>
<accession>A0A8T3BZI7</accession>
<name>A0A8T3BZI7_DENNO</name>
<dbReference type="SMR" id="A0A8T3BZI7"/>
<proteinExistence type="predicted"/>
<dbReference type="AlphaFoldDB" id="A0A8T3BZI7"/>
<gene>
    <name evidence="1" type="ORF">KFK09_004805</name>
</gene>
<keyword evidence="2" id="KW-1185">Reference proteome</keyword>